<dbReference type="InParanoid" id="G7DX51"/>
<gene>
    <name evidence="3" type="primary">Mo01816</name>
    <name evidence="3" type="ORF">E5Q_01816</name>
</gene>
<evidence type="ECO:0000256" key="1">
    <source>
        <dbReference type="SAM" id="MobiDB-lite"/>
    </source>
</evidence>
<feature type="compositionally biased region" description="Low complexity" evidence="1">
    <location>
        <begin position="71"/>
        <end position="84"/>
    </location>
</feature>
<accession>G7DX51</accession>
<feature type="compositionally biased region" description="Polar residues" evidence="1">
    <location>
        <begin position="1"/>
        <end position="10"/>
    </location>
</feature>
<feature type="compositionally biased region" description="Low complexity" evidence="1">
    <location>
        <begin position="36"/>
        <end position="55"/>
    </location>
</feature>
<feature type="transmembrane region" description="Helical" evidence="2">
    <location>
        <begin position="210"/>
        <end position="230"/>
    </location>
</feature>
<keyword evidence="2" id="KW-1133">Transmembrane helix</keyword>
<organism evidence="3 4">
    <name type="scientific">Mixia osmundae (strain CBS 9802 / IAM 14324 / JCM 22182 / KY 12970)</name>
    <dbReference type="NCBI Taxonomy" id="764103"/>
    <lineage>
        <taxon>Eukaryota</taxon>
        <taxon>Fungi</taxon>
        <taxon>Dikarya</taxon>
        <taxon>Basidiomycota</taxon>
        <taxon>Pucciniomycotina</taxon>
        <taxon>Mixiomycetes</taxon>
        <taxon>Mixiales</taxon>
        <taxon>Mixiaceae</taxon>
        <taxon>Mixia</taxon>
    </lineage>
</organism>
<comment type="caution">
    <text evidence="3">The sequence shown here is derived from an EMBL/GenBank/DDBJ whole genome shotgun (WGS) entry which is preliminary data.</text>
</comment>
<evidence type="ECO:0000313" key="4">
    <source>
        <dbReference type="Proteomes" id="UP000009131"/>
    </source>
</evidence>
<dbReference type="Proteomes" id="UP000009131">
    <property type="component" value="Unassembled WGS sequence"/>
</dbReference>
<sequence>MDRQSAQYFYQKQARKAAREMGTPSPPDGRSPMSHQAQASYFAAPAPARQQARQPYNPGMRSSPSFPPPAYTQQPTAQYAPQPQRSARSNAPRELVLPARQAAAYVRPPLASAASATSTLVGSPDSRNGSYKNAALAHRDDFDDKHADPENDRFVLAGEKNTRAVLNNEETGQDRFWKRFSVAQKTSQQQNANGGWLEAEQRKTQGFVKWVWLAGLLILVVVGATLAYHFTHMPKTGGVIEPPTQHNFNLGPATTTALPQTTQALDADLVLGKRHLSNDLRKRHRGQHRLS</sequence>
<protein>
    <submittedName>
        <fullName evidence="3">Uncharacterized protein</fullName>
    </submittedName>
</protein>
<dbReference type="AlphaFoldDB" id="G7DX51"/>
<keyword evidence="2" id="KW-0472">Membrane</keyword>
<reference evidence="3 4" key="2">
    <citation type="journal article" date="2012" name="Open Biol.">
        <title>Characteristics of nucleosomes and linker DNA regions on the genome of the basidiomycete Mixia osmundae revealed by mono- and dinucleosome mapping.</title>
        <authorList>
            <person name="Nishida H."/>
            <person name="Kondo S."/>
            <person name="Matsumoto T."/>
            <person name="Suzuki Y."/>
            <person name="Yoshikawa H."/>
            <person name="Taylor T.D."/>
            <person name="Sugiyama J."/>
        </authorList>
    </citation>
    <scope>NUCLEOTIDE SEQUENCE [LARGE SCALE GENOMIC DNA]</scope>
    <source>
        <strain evidence="4">CBS 9802 / IAM 14324 / JCM 22182 / KY 12970</strain>
    </source>
</reference>
<dbReference type="RefSeq" id="XP_014565878.1">
    <property type="nucleotide sequence ID" value="XM_014710392.1"/>
</dbReference>
<evidence type="ECO:0000256" key="2">
    <source>
        <dbReference type="SAM" id="Phobius"/>
    </source>
</evidence>
<name>G7DX51_MIXOS</name>
<dbReference type="HOGENOM" id="CLU_956721_0_0_1"/>
<proteinExistence type="predicted"/>
<keyword evidence="2" id="KW-0812">Transmembrane</keyword>
<feature type="region of interest" description="Disordered" evidence="1">
    <location>
        <begin position="1"/>
        <end position="91"/>
    </location>
</feature>
<dbReference type="EMBL" id="BABT02000056">
    <property type="protein sequence ID" value="GAA95161.1"/>
    <property type="molecule type" value="Genomic_DNA"/>
</dbReference>
<reference evidence="3 4" key="1">
    <citation type="journal article" date="2011" name="J. Gen. Appl. Microbiol.">
        <title>Draft genome sequencing of the enigmatic basidiomycete Mixia osmundae.</title>
        <authorList>
            <person name="Nishida H."/>
            <person name="Nagatsuka Y."/>
            <person name="Sugiyama J."/>
        </authorList>
    </citation>
    <scope>NUCLEOTIDE SEQUENCE [LARGE SCALE GENOMIC DNA]</scope>
    <source>
        <strain evidence="4">CBS 9802 / IAM 14324 / JCM 22182 / KY 12970</strain>
    </source>
</reference>
<keyword evidence="4" id="KW-1185">Reference proteome</keyword>
<evidence type="ECO:0000313" key="3">
    <source>
        <dbReference type="EMBL" id="GAA95161.1"/>
    </source>
</evidence>